<dbReference type="AlphaFoldDB" id="A0A9D4F069"/>
<accession>A0A9D4F069</accession>
<dbReference type="Proteomes" id="UP000828390">
    <property type="component" value="Unassembled WGS sequence"/>
</dbReference>
<evidence type="ECO:0000313" key="1">
    <source>
        <dbReference type="EMBL" id="KAH3790000.1"/>
    </source>
</evidence>
<organism evidence="1 2">
    <name type="scientific">Dreissena polymorpha</name>
    <name type="common">Zebra mussel</name>
    <name type="synonym">Mytilus polymorpha</name>
    <dbReference type="NCBI Taxonomy" id="45954"/>
    <lineage>
        <taxon>Eukaryota</taxon>
        <taxon>Metazoa</taxon>
        <taxon>Spiralia</taxon>
        <taxon>Lophotrochozoa</taxon>
        <taxon>Mollusca</taxon>
        <taxon>Bivalvia</taxon>
        <taxon>Autobranchia</taxon>
        <taxon>Heteroconchia</taxon>
        <taxon>Euheterodonta</taxon>
        <taxon>Imparidentia</taxon>
        <taxon>Neoheterodontei</taxon>
        <taxon>Myida</taxon>
        <taxon>Dreissenoidea</taxon>
        <taxon>Dreissenidae</taxon>
        <taxon>Dreissena</taxon>
    </lineage>
</organism>
<keyword evidence="2" id="KW-1185">Reference proteome</keyword>
<name>A0A9D4F069_DREPO</name>
<comment type="caution">
    <text evidence="1">The sequence shown here is derived from an EMBL/GenBank/DDBJ whole genome shotgun (WGS) entry which is preliminary data.</text>
</comment>
<reference evidence="1" key="2">
    <citation type="submission" date="2020-11" db="EMBL/GenBank/DDBJ databases">
        <authorList>
            <person name="McCartney M.A."/>
            <person name="Auch B."/>
            <person name="Kono T."/>
            <person name="Mallez S."/>
            <person name="Becker A."/>
            <person name="Gohl D.M."/>
            <person name="Silverstein K.A.T."/>
            <person name="Koren S."/>
            <person name="Bechman K.B."/>
            <person name="Herman A."/>
            <person name="Abrahante J.E."/>
            <person name="Garbe J."/>
        </authorList>
    </citation>
    <scope>NUCLEOTIDE SEQUENCE</scope>
    <source>
        <strain evidence="1">Duluth1</strain>
        <tissue evidence="1">Whole animal</tissue>
    </source>
</reference>
<dbReference type="EMBL" id="JAIWYP010000008">
    <property type="protein sequence ID" value="KAH3790000.1"/>
    <property type="molecule type" value="Genomic_DNA"/>
</dbReference>
<proteinExistence type="predicted"/>
<gene>
    <name evidence="1" type="ORF">DPMN_168193</name>
</gene>
<evidence type="ECO:0000313" key="2">
    <source>
        <dbReference type="Proteomes" id="UP000828390"/>
    </source>
</evidence>
<protein>
    <submittedName>
        <fullName evidence="1">Uncharacterized protein</fullName>
    </submittedName>
</protein>
<sequence>MTCREVKQAKPFCLSKVQSVMSLQASSAMPMLFLRKGDHNLIMFGYVKQLLPKVLMLAHISMKKPALNLSHLLQMQRQTKQ</sequence>
<reference evidence="1" key="1">
    <citation type="journal article" date="2019" name="bioRxiv">
        <title>The Genome of the Zebra Mussel, Dreissena polymorpha: A Resource for Invasive Species Research.</title>
        <authorList>
            <person name="McCartney M.A."/>
            <person name="Auch B."/>
            <person name="Kono T."/>
            <person name="Mallez S."/>
            <person name="Zhang Y."/>
            <person name="Obille A."/>
            <person name="Becker A."/>
            <person name="Abrahante J.E."/>
            <person name="Garbe J."/>
            <person name="Badalamenti J.P."/>
            <person name="Herman A."/>
            <person name="Mangelson H."/>
            <person name="Liachko I."/>
            <person name="Sullivan S."/>
            <person name="Sone E.D."/>
            <person name="Koren S."/>
            <person name="Silverstein K.A.T."/>
            <person name="Beckman K.B."/>
            <person name="Gohl D.M."/>
        </authorList>
    </citation>
    <scope>NUCLEOTIDE SEQUENCE</scope>
    <source>
        <strain evidence="1">Duluth1</strain>
        <tissue evidence="1">Whole animal</tissue>
    </source>
</reference>